<feature type="transmembrane region" description="Helical" evidence="6">
    <location>
        <begin position="111"/>
        <end position="129"/>
    </location>
</feature>
<dbReference type="CDD" id="cd06779">
    <property type="entry name" value="cpPDZ_Deg_HtrA-like"/>
    <property type="match status" value="1"/>
</dbReference>
<organism evidence="8 9">
    <name type="scientific">Paenibacillus larvae subsp. larvae DSM 25430</name>
    <dbReference type="NCBI Taxonomy" id="697284"/>
    <lineage>
        <taxon>Bacteria</taxon>
        <taxon>Bacillati</taxon>
        <taxon>Bacillota</taxon>
        <taxon>Bacilli</taxon>
        <taxon>Bacillales</taxon>
        <taxon>Paenibacillaceae</taxon>
        <taxon>Paenibacillus</taxon>
    </lineage>
</organism>
<evidence type="ECO:0000256" key="4">
    <source>
        <dbReference type="ARBA" id="ARBA00022825"/>
    </source>
</evidence>
<dbReference type="Gene3D" id="2.40.10.10">
    <property type="entry name" value="Trypsin-like serine proteases"/>
    <property type="match status" value="2"/>
</dbReference>
<dbReference type="Gene3D" id="2.30.42.10">
    <property type="match status" value="1"/>
</dbReference>
<dbReference type="SUPFAM" id="SSF50156">
    <property type="entry name" value="PDZ domain-like"/>
    <property type="match status" value="1"/>
</dbReference>
<proteinExistence type="inferred from homology"/>
<dbReference type="InterPro" id="IPR001478">
    <property type="entry name" value="PDZ"/>
</dbReference>
<dbReference type="PANTHER" id="PTHR43343:SF3">
    <property type="entry name" value="PROTEASE DO-LIKE 8, CHLOROPLASTIC"/>
    <property type="match status" value="1"/>
</dbReference>
<feature type="compositionally biased region" description="Basic and acidic residues" evidence="5">
    <location>
        <begin position="8"/>
        <end position="21"/>
    </location>
</feature>
<keyword evidence="2 8" id="KW-0645">Protease</keyword>
<feature type="region of interest" description="Disordered" evidence="5">
    <location>
        <begin position="1"/>
        <end position="102"/>
    </location>
</feature>
<evidence type="ECO:0000313" key="8">
    <source>
        <dbReference type="EMBL" id="AHD07243.1"/>
    </source>
</evidence>
<dbReference type="PATRIC" id="fig|697284.3.peg.3326"/>
<evidence type="ECO:0000256" key="5">
    <source>
        <dbReference type="SAM" id="MobiDB-lite"/>
    </source>
</evidence>
<dbReference type="KEGG" id="plv:ERIC2_c35160"/>
<evidence type="ECO:0000256" key="3">
    <source>
        <dbReference type="ARBA" id="ARBA00022801"/>
    </source>
</evidence>
<dbReference type="GO" id="GO:0004252">
    <property type="term" value="F:serine-type endopeptidase activity"/>
    <property type="evidence" value="ECO:0007669"/>
    <property type="project" value="InterPro"/>
</dbReference>
<name>V9WAN3_9BACL</name>
<evidence type="ECO:0000256" key="1">
    <source>
        <dbReference type="ARBA" id="ARBA00010541"/>
    </source>
</evidence>
<dbReference type="SMART" id="SM00228">
    <property type="entry name" value="PDZ"/>
    <property type="match status" value="1"/>
</dbReference>
<dbReference type="PANTHER" id="PTHR43343">
    <property type="entry name" value="PEPTIDASE S12"/>
    <property type="match status" value="1"/>
</dbReference>
<sequence length="507" mass="55037">MEDETMDDQNKRNLHDPDQPDNKNAGYTPSGSSDPEISSYYYSSGQNSSEKYERTGEPSTSVPPVASSESTPRVDVTPPRPLKPFGISGNGGDGSGNWGETGKKKSSFKSLFAAFMAGVVLIGALMWASDYYNWFTSKQALNQGTGTNSGKDTSNRNNSSNTSLTSARPDNIPDMVKQASPAVVRIDLLKKNGGKNPLEDDPFFGQFFGNQDQQDQQNQDSMKLMGIGSGFFFDKSGYILTNQHVIDGADEIQVKVQGYDKPFTAKLVGSSSQLDLACLKIEGDKDFPFLELGDSDQVEVGQRLVAVGNPRGYDHTVTTGVLSAKERTIPYIDNKGGTRNYEHLLQTDASINPGNSGGPLLNINGQVIGINTMISSNAQGIGFAIPTSVVNSVLENLKKGEEIAVPYIGIAMQDVSKEMIQELKLKDTNGVFVYKVERKSPAFDAGLRQYDVITEVNGQAVKTKEEFSKIVNSSKVGDQLKLSVMRNGQQTEITVKVGDRNKAKTQQ</sequence>
<accession>V9WAN3</accession>
<evidence type="ECO:0000313" key="9">
    <source>
        <dbReference type="Proteomes" id="UP000029431"/>
    </source>
</evidence>
<dbReference type="PRINTS" id="PR00834">
    <property type="entry name" value="PROTEASES2C"/>
</dbReference>
<dbReference type="AlphaFoldDB" id="V9WAN3"/>
<feature type="compositionally biased region" description="Low complexity" evidence="5">
    <location>
        <begin position="155"/>
        <end position="166"/>
    </location>
</feature>
<dbReference type="InterPro" id="IPR051201">
    <property type="entry name" value="Chloro_Bact_Ser_Proteases"/>
</dbReference>
<gene>
    <name evidence="8" type="primary">htrA</name>
    <name evidence="8" type="ORF">ERIC2_c35160</name>
</gene>
<keyword evidence="6" id="KW-0472">Membrane</keyword>
<dbReference type="InterPro" id="IPR036034">
    <property type="entry name" value="PDZ_sf"/>
</dbReference>
<keyword evidence="6" id="KW-1133">Transmembrane helix</keyword>
<evidence type="ECO:0000256" key="2">
    <source>
        <dbReference type="ARBA" id="ARBA00022670"/>
    </source>
</evidence>
<dbReference type="Pfam" id="PF13365">
    <property type="entry name" value="Trypsin_2"/>
    <property type="match status" value="1"/>
</dbReference>
<dbReference type="HOGENOM" id="CLU_020120_0_2_9"/>
<evidence type="ECO:0000256" key="6">
    <source>
        <dbReference type="SAM" id="Phobius"/>
    </source>
</evidence>
<keyword evidence="3" id="KW-0378">Hydrolase</keyword>
<feature type="compositionally biased region" description="Polar residues" evidence="5">
    <location>
        <begin position="25"/>
        <end position="36"/>
    </location>
</feature>
<feature type="region of interest" description="Disordered" evidence="5">
    <location>
        <begin position="144"/>
        <end position="174"/>
    </location>
</feature>
<dbReference type="SUPFAM" id="SSF50494">
    <property type="entry name" value="Trypsin-like serine proteases"/>
    <property type="match status" value="1"/>
</dbReference>
<dbReference type="InterPro" id="IPR009003">
    <property type="entry name" value="Peptidase_S1_PA"/>
</dbReference>
<dbReference type="EMBL" id="CP003355">
    <property type="protein sequence ID" value="AHD07243.1"/>
    <property type="molecule type" value="Genomic_DNA"/>
</dbReference>
<feature type="compositionally biased region" description="Gly residues" evidence="5">
    <location>
        <begin position="88"/>
        <end position="99"/>
    </location>
</feature>
<dbReference type="Proteomes" id="UP000029431">
    <property type="component" value="Chromosome"/>
</dbReference>
<reference evidence="8 9" key="1">
    <citation type="journal article" date="2014" name="PLoS ONE">
        <title>How to Kill the Honey Bee Larva: Genomic Potential and Virulence Mechanisms of Paenibacillus larvae.</title>
        <authorList>
            <person name="Djukic M."/>
            <person name="Brzuszkiewicz E."/>
            <person name="Funfhaus A."/>
            <person name="Voss J."/>
            <person name="Gollnow K."/>
            <person name="Poppinga L."/>
            <person name="Liesegang H."/>
            <person name="Garcia-Gonzalez E."/>
            <person name="Genersch E."/>
            <person name="Daniel R."/>
        </authorList>
    </citation>
    <scope>NUCLEOTIDE SEQUENCE [LARGE SCALE GENOMIC DNA]</scope>
    <source>
        <strain evidence="8 9">DSM 25430</strain>
    </source>
</reference>
<feature type="domain" description="PDZ" evidence="7">
    <location>
        <begin position="391"/>
        <end position="488"/>
    </location>
</feature>
<keyword evidence="6" id="KW-0812">Transmembrane</keyword>
<protein>
    <submittedName>
        <fullName evidence="8">Putative serine protease HtrA</fullName>
    </submittedName>
</protein>
<feature type="compositionally biased region" description="Polar residues" evidence="5">
    <location>
        <begin position="57"/>
        <end position="71"/>
    </location>
</feature>
<comment type="similarity">
    <text evidence="1">Belongs to the peptidase S1C family.</text>
</comment>
<evidence type="ECO:0000259" key="7">
    <source>
        <dbReference type="PROSITE" id="PS50106"/>
    </source>
</evidence>
<keyword evidence="9" id="KW-1185">Reference proteome</keyword>
<dbReference type="InterPro" id="IPR001940">
    <property type="entry name" value="Peptidase_S1C"/>
</dbReference>
<dbReference type="eggNOG" id="COG0265">
    <property type="taxonomic scope" value="Bacteria"/>
</dbReference>
<dbReference type="Pfam" id="PF13180">
    <property type="entry name" value="PDZ_2"/>
    <property type="match status" value="1"/>
</dbReference>
<dbReference type="PROSITE" id="PS50106">
    <property type="entry name" value="PDZ"/>
    <property type="match status" value="1"/>
</dbReference>
<feature type="compositionally biased region" description="Low complexity" evidence="5">
    <location>
        <begin position="38"/>
        <end position="49"/>
    </location>
</feature>
<keyword evidence="4" id="KW-0720">Serine protease</keyword>
<dbReference type="GO" id="GO:0006508">
    <property type="term" value="P:proteolysis"/>
    <property type="evidence" value="ECO:0007669"/>
    <property type="project" value="UniProtKB-KW"/>
</dbReference>
<dbReference type="InterPro" id="IPR043504">
    <property type="entry name" value="Peptidase_S1_PA_chymotrypsin"/>
</dbReference>